<feature type="domain" description="Thioredoxin-like fold" evidence="8">
    <location>
        <begin position="516"/>
        <end position="608"/>
    </location>
</feature>
<dbReference type="InterPro" id="IPR052259">
    <property type="entry name" value="Nucleoredoxin-like"/>
</dbReference>
<protein>
    <recommendedName>
        <fullName evidence="1">protein-disulfide reductase</fullName>
        <ecNumber evidence="1">1.8.1.8</ecNumber>
    </recommendedName>
</protein>
<evidence type="ECO:0000256" key="1">
    <source>
        <dbReference type="ARBA" id="ARBA00012612"/>
    </source>
</evidence>
<dbReference type="eggNOG" id="KOG2501">
    <property type="taxonomic scope" value="Eukaryota"/>
</dbReference>
<keyword evidence="4" id="KW-0520">NAD</keyword>
<keyword evidence="9" id="KW-1185">Reference proteome</keyword>
<evidence type="ECO:0000256" key="7">
    <source>
        <dbReference type="SAM" id="MobiDB-lite"/>
    </source>
</evidence>
<accession>A0A1I7U457</accession>
<dbReference type="PANTHER" id="PTHR13871">
    <property type="entry name" value="THIOREDOXIN"/>
    <property type="match status" value="1"/>
</dbReference>
<evidence type="ECO:0000313" key="10">
    <source>
        <dbReference type="WBParaSite" id="Csp11.Scaffold629.g14663.t1"/>
    </source>
</evidence>
<feature type="domain" description="Thioredoxin-like fold" evidence="8">
    <location>
        <begin position="296"/>
        <end position="388"/>
    </location>
</feature>
<dbReference type="EC" id="1.8.1.8" evidence="1"/>
<dbReference type="STRING" id="1561998.A0A1I7U457"/>
<dbReference type="GO" id="GO:0047134">
    <property type="term" value="F:protein-disulfide reductase [NAD(P)H] activity"/>
    <property type="evidence" value="ECO:0007669"/>
    <property type="project" value="UniProtKB-EC"/>
</dbReference>
<dbReference type="Gene3D" id="3.40.30.10">
    <property type="entry name" value="Glutaredoxin"/>
    <property type="match status" value="2"/>
</dbReference>
<dbReference type="Pfam" id="PF13905">
    <property type="entry name" value="Thioredoxin_8"/>
    <property type="match status" value="2"/>
</dbReference>
<dbReference type="SUPFAM" id="SSF52833">
    <property type="entry name" value="Thioredoxin-like"/>
    <property type="match status" value="2"/>
</dbReference>
<comment type="catalytic activity">
    <reaction evidence="5">
        <text>[protein]-dithiol + NAD(+) = [protein]-disulfide + NADH + H(+)</text>
        <dbReference type="Rhea" id="RHEA:18749"/>
        <dbReference type="Rhea" id="RHEA-COMP:10593"/>
        <dbReference type="Rhea" id="RHEA-COMP:10594"/>
        <dbReference type="ChEBI" id="CHEBI:15378"/>
        <dbReference type="ChEBI" id="CHEBI:29950"/>
        <dbReference type="ChEBI" id="CHEBI:50058"/>
        <dbReference type="ChEBI" id="CHEBI:57540"/>
        <dbReference type="ChEBI" id="CHEBI:57945"/>
        <dbReference type="EC" id="1.8.1.8"/>
    </reaction>
</comment>
<dbReference type="InterPro" id="IPR012336">
    <property type="entry name" value="Thioredoxin-like_fold"/>
</dbReference>
<feature type="region of interest" description="Disordered" evidence="7">
    <location>
        <begin position="163"/>
        <end position="261"/>
    </location>
</feature>
<dbReference type="WBParaSite" id="Csp11.Scaffold629.g14663.t1">
    <property type="protein sequence ID" value="Csp11.Scaffold629.g14663.t1"/>
    <property type="gene ID" value="Csp11.Scaffold629.g14663"/>
</dbReference>
<evidence type="ECO:0000256" key="3">
    <source>
        <dbReference type="ARBA" id="ARBA00023002"/>
    </source>
</evidence>
<evidence type="ECO:0000256" key="2">
    <source>
        <dbReference type="ARBA" id="ARBA00022737"/>
    </source>
</evidence>
<evidence type="ECO:0000313" key="9">
    <source>
        <dbReference type="Proteomes" id="UP000095282"/>
    </source>
</evidence>
<evidence type="ECO:0000256" key="5">
    <source>
        <dbReference type="ARBA" id="ARBA00047388"/>
    </source>
</evidence>
<proteinExistence type="predicted"/>
<evidence type="ECO:0000256" key="4">
    <source>
        <dbReference type="ARBA" id="ARBA00023027"/>
    </source>
</evidence>
<reference evidence="10" key="1">
    <citation type="submission" date="2016-11" db="UniProtKB">
        <authorList>
            <consortium name="WormBaseParasite"/>
        </authorList>
    </citation>
    <scope>IDENTIFICATION</scope>
</reference>
<keyword evidence="3" id="KW-0560">Oxidoreductase</keyword>
<organism evidence="9 10">
    <name type="scientific">Caenorhabditis tropicalis</name>
    <dbReference type="NCBI Taxonomy" id="1561998"/>
    <lineage>
        <taxon>Eukaryota</taxon>
        <taxon>Metazoa</taxon>
        <taxon>Ecdysozoa</taxon>
        <taxon>Nematoda</taxon>
        <taxon>Chromadorea</taxon>
        <taxon>Rhabditida</taxon>
        <taxon>Rhabditina</taxon>
        <taxon>Rhabditomorpha</taxon>
        <taxon>Rhabditoidea</taxon>
        <taxon>Rhabditidae</taxon>
        <taxon>Peloderinae</taxon>
        <taxon>Caenorhabditis</taxon>
    </lineage>
</organism>
<evidence type="ECO:0000256" key="6">
    <source>
        <dbReference type="ARBA" id="ARBA00047804"/>
    </source>
</evidence>
<dbReference type="Proteomes" id="UP000095282">
    <property type="component" value="Unplaced"/>
</dbReference>
<dbReference type="PANTHER" id="PTHR13871:SF103">
    <property type="entry name" value="THIOREDOXIN DOMAIN-CONTAINING PROTEIN"/>
    <property type="match status" value="1"/>
</dbReference>
<evidence type="ECO:0000259" key="8">
    <source>
        <dbReference type="Pfam" id="PF13905"/>
    </source>
</evidence>
<dbReference type="AlphaFoldDB" id="A0A1I7U457"/>
<sequence>MTLINKLMDEDDSRVFSHFERLVARDQGIENYLSNVKVLVGLFSRLEWTNQTPRAKFGHTICELMIRALESTELQSEHFSLIREIFQSFGYDLRSVSTSYEQFYTLYQSKSRLFGSSHLGISSEQRSTSTPSLPTALLAATTLKPARISCPSTINERLKDIREEESERRRIEDERVHREETERRRQRELEEEERRERIRTEEEERLKKEAEEEKKRREEAEKKRVEEERIQKEAAEMKRKAEEEKQRQAAEAKRQEEERRQQLQAYRNANPCTFFTATVYRHQEPNNIYTHEVFRGRIIGLYFARHQCQKSREFTPVLRDFHAQVREDFGVLFISMDDSELEMKRFLEEYHGDWFHLKYGSELGDSLKKKLNITVIPKLMILKPDRTVLKMDGYQDVLNCQNPRQLIDQWKLFTEHVADKMPNRNKVSGDSLVDKTHEVEGTGIDEAVEEKRKLEEEETRLWIEEEEWPKRGAEELKRLKKGQQEYLRTLPCTFLPDTIYRHKDPSSTYNQTVFNGKLIGLYFARHQCQESRDFMRVLRNFHAQAKDDFEILFISSDNNKEEMNMYLKKYHGDWFHLEYGSELGASFKEKLKVETTPKLVILKPNGTVLSPNGCSDVSTHLTPRTVIDYWKSFLGLIVDSPLSPNRSFVTDQRQEFEHFFSLPSKVTK</sequence>
<keyword evidence="2" id="KW-0677">Repeat</keyword>
<comment type="catalytic activity">
    <reaction evidence="6">
        <text>[protein]-dithiol + NADP(+) = [protein]-disulfide + NADPH + H(+)</text>
        <dbReference type="Rhea" id="RHEA:18753"/>
        <dbReference type="Rhea" id="RHEA-COMP:10593"/>
        <dbReference type="Rhea" id="RHEA-COMP:10594"/>
        <dbReference type="ChEBI" id="CHEBI:15378"/>
        <dbReference type="ChEBI" id="CHEBI:29950"/>
        <dbReference type="ChEBI" id="CHEBI:50058"/>
        <dbReference type="ChEBI" id="CHEBI:57783"/>
        <dbReference type="ChEBI" id="CHEBI:58349"/>
        <dbReference type="EC" id="1.8.1.8"/>
    </reaction>
</comment>
<name>A0A1I7U457_9PELO</name>
<dbReference type="InterPro" id="IPR036249">
    <property type="entry name" value="Thioredoxin-like_sf"/>
</dbReference>